<reference evidence="1 2" key="1">
    <citation type="submission" date="2020-08" db="EMBL/GenBank/DDBJ databases">
        <title>Genome sequence of Acidovorax monticola KACC 19171T.</title>
        <authorList>
            <person name="Hyun D.-W."/>
            <person name="Bae J.-W."/>
        </authorList>
    </citation>
    <scope>NUCLEOTIDE SEQUENCE [LARGE SCALE GENOMIC DNA]</scope>
    <source>
        <strain evidence="1 2">KACC 19171</strain>
    </source>
</reference>
<dbReference type="AlphaFoldDB" id="A0A7H0HFU8"/>
<dbReference type="EMBL" id="CP060790">
    <property type="protein sequence ID" value="QNP59414.1"/>
    <property type="molecule type" value="Genomic_DNA"/>
</dbReference>
<dbReference type="Proteomes" id="UP000516057">
    <property type="component" value="Chromosome"/>
</dbReference>
<gene>
    <name evidence="1" type="ORF">H9L24_21925</name>
</gene>
<accession>A0A7H0HFU8</accession>
<sequence length="54" mass="5331">MSFDLEFGRACEAGRRHPHEDCAAHAVGAGGAPGGVPHLGVALTGRAPAPRGAA</sequence>
<evidence type="ECO:0000313" key="1">
    <source>
        <dbReference type="EMBL" id="QNP59414.1"/>
    </source>
</evidence>
<proteinExistence type="predicted"/>
<organism evidence="1 2">
    <name type="scientific">Paenacidovorax monticola</name>
    <dbReference type="NCBI Taxonomy" id="1926868"/>
    <lineage>
        <taxon>Bacteria</taxon>
        <taxon>Pseudomonadati</taxon>
        <taxon>Pseudomonadota</taxon>
        <taxon>Betaproteobacteria</taxon>
        <taxon>Burkholderiales</taxon>
        <taxon>Comamonadaceae</taxon>
        <taxon>Paenacidovorax</taxon>
    </lineage>
</organism>
<dbReference type="RefSeq" id="WP_187736397.1">
    <property type="nucleotide sequence ID" value="NZ_CP060790.1"/>
</dbReference>
<name>A0A7H0HFU8_9BURK</name>
<evidence type="ECO:0000313" key="2">
    <source>
        <dbReference type="Proteomes" id="UP000516057"/>
    </source>
</evidence>
<protein>
    <submittedName>
        <fullName evidence="1">Uncharacterized protein</fullName>
    </submittedName>
</protein>
<dbReference type="KEGG" id="amon:H9L24_21925"/>
<keyword evidence="2" id="KW-1185">Reference proteome</keyword>